<dbReference type="InterPro" id="IPR010255">
    <property type="entry name" value="Haem_peroxidase_sf"/>
</dbReference>
<dbReference type="PANTHER" id="PTHR31356:SF36">
    <property type="entry name" value="L-ASCORBATE PEROXIDASE 3"/>
    <property type="match status" value="1"/>
</dbReference>
<evidence type="ECO:0000256" key="4">
    <source>
        <dbReference type="ARBA" id="ARBA00022617"/>
    </source>
</evidence>
<organism evidence="10 11">
    <name type="scientific">Candida viswanathii</name>
    <dbReference type="NCBI Taxonomy" id="5486"/>
    <lineage>
        <taxon>Eukaryota</taxon>
        <taxon>Fungi</taxon>
        <taxon>Dikarya</taxon>
        <taxon>Ascomycota</taxon>
        <taxon>Saccharomycotina</taxon>
        <taxon>Pichiomycetes</taxon>
        <taxon>Debaryomycetaceae</taxon>
        <taxon>Candida/Lodderomyces clade</taxon>
        <taxon>Candida</taxon>
    </lineage>
</organism>
<dbReference type="Pfam" id="PF00141">
    <property type="entry name" value="peroxidase"/>
    <property type="match status" value="1"/>
</dbReference>
<dbReference type="GO" id="GO:0004601">
    <property type="term" value="F:peroxidase activity"/>
    <property type="evidence" value="ECO:0007669"/>
    <property type="project" value="UniProtKB-KW"/>
</dbReference>
<evidence type="ECO:0000256" key="3">
    <source>
        <dbReference type="ARBA" id="ARBA00022559"/>
    </source>
</evidence>
<dbReference type="InterPro" id="IPR019794">
    <property type="entry name" value="Peroxidases_AS"/>
</dbReference>
<dbReference type="SUPFAM" id="SSF48113">
    <property type="entry name" value="Heme-dependent peroxidases"/>
    <property type="match status" value="1"/>
</dbReference>
<keyword evidence="11" id="KW-1185">Reference proteome</keyword>
<dbReference type="InterPro" id="IPR002207">
    <property type="entry name" value="Peroxidase_I"/>
</dbReference>
<dbReference type="GO" id="GO:0000302">
    <property type="term" value="P:response to reactive oxygen species"/>
    <property type="evidence" value="ECO:0007669"/>
    <property type="project" value="TreeGrafter"/>
</dbReference>
<dbReference type="OrthoDB" id="2859658at2759"/>
<evidence type="ECO:0000256" key="8">
    <source>
        <dbReference type="RuleBase" id="RU363051"/>
    </source>
</evidence>
<dbReference type="STRING" id="5486.A0A367YF88"/>
<evidence type="ECO:0000313" key="10">
    <source>
        <dbReference type="EMBL" id="RCK64545.1"/>
    </source>
</evidence>
<sequence>MIRKFIDYITSWFNQPKVYLVAPFPMERVLQEIVNIFPSSFDDGSLAPIILRLAWHCCATYDVVTDTGGSNGATMRFQPELTDEGNTGLFIAMLALSQVKVKYPQVSYADLWTLAGKVAVEYMGRPRNYMEEW</sequence>
<evidence type="ECO:0000256" key="1">
    <source>
        <dbReference type="ARBA" id="ARBA00003917"/>
    </source>
</evidence>
<dbReference type="GO" id="GO:0042744">
    <property type="term" value="P:hydrogen peroxide catabolic process"/>
    <property type="evidence" value="ECO:0007669"/>
    <property type="project" value="TreeGrafter"/>
</dbReference>
<name>A0A367YF88_9ASCO</name>
<dbReference type="PRINTS" id="PR00458">
    <property type="entry name" value="PEROXIDASE"/>
</dbReference>
<keyword evidence="7" id="KW-0408">Iron</keyword>
<feature type="domain" description="Plant heme peroxidase family profile" evidence="9">
    <location>
        <begin position="42"/>
        <end position="128"/>
    </location>
</feature>
<comment type="function">
    <text evidence="1">Destroys radicals which are normally produced within the cells and which are toxic to biological systems.</text>
</comment>
<comment type="caution">
    <text evidence="10">The sequence shown here is derived from an EMBL/GenBank/DDBJ whole genome shotgun (WGS) entry which is preliminary data.</text>
</comment>
<protein>
    <recommendedName>
        <fullName evidence="8">Peroxidase</fullName>
        <ecNumber evidence="8">1.11.1.-</ecNumber>
    </recommendedName>
</protein>
<dbReference type="InterPro" id="IPR044831">
    <property type="entry name" value="Ccp1-like"/>
</dbReference>
<dbReference type="PANTHER" id="PTHR31356">
    <property type="entry name" value="THYLAKOID LUMENAL 29 KDA PROTEIN, CHLOROPLASTIC-RELATED"/>
    <property type="match status" value="1"/>
</dbReference>
<dbReference type="GO" id="GO:0046872">
    <property type="term" value="F:metal ion binding"/>
    <property type="evidence" value="ECO:0007669"/>
    <property type="project" value="UniProtKB-UniRule"/>
</dbReference>
<dbReference type="Proteomes" id="UP000253472">
    <property type="component" value="Unassembled WGS sequence"/>
</dbReference>
<evidence type="ECO:0000256" key="2">
    <source>
        <dbReference type="ARBA" id="ARBA00005997"/>
    </source>
</evidence>
<dbReference type="AlphaFoldDB" id="A0A367YF88"/>
<dbReference type="EMBL" id="QLNQ01000022">
    <property type="protein sequence ID" value="RCK64545.1"/>
    <property type="molecule type" value="Genomic_DNA"/>
</dbReference>
<accession>A0A367YF88</accession>
<dbReference type="EC" id="1.11.1.-" evidence="8"/>
<dbReference type="Gene3D" id="1.10.520.10">
    <property type="match status" value="1"/>
</dbReference>
<evidence type="ECO:0000256" key="5">
    <source>
        <dbReference type="ARBA" id="ARBA00022723"/>
    </source>
</evidence>
<keyword evidence="5" id="KW-0479">Metal-binding</keyword>
<evidence type="ECO:0000256" key="7">
    <source>
        <dbReference type="ARBA" id="ARBA00023004"/>
    </source>
</evidence>
<keyword evidence="3 8" id="KW-0575">Peroxidase</keyword>
<keyword evidence="6 8" id="KW-0560">Oxidoreductase</keyword>
<dbReference type="GO" id="GO:0020037">
    <property type="term" value="F:heme binding"/>
    <property type="evidence" value="ECO:0007669"/>
    <property type="project" value="UniProtKB-UniRule"/>
</dbReference>
<evidence type="ECO:0000259" key="9">
    <source>
        <dbReference type="Pfam" id="PF00141"/>
    </source>
</evidence>
<evidence type="ECO:0000256" key="6">
    <source>
        <dbReference type="ARBA" id="ARBA00023002"/>
    </source>
</evidence>
<proteinExistence type="inferred from homology"/>
<dbReference type="GO" id="GO:0034599">
    <property type="term" value="P:cellular response to oxidative stress"/>
    <property type="evidence" value="ECO:0007669"/>
    <property type="project" value="InterPro"/>
</dbReference>
<dbReference type="InterPro" id="IPR002016">
    <property type="entry name" value="Haem_peroxidase"/>
</dbReference>
<evidence type="ECO:0000313" key="11">
    <source>
        <dbReference type="Proteomes" id="UP000253472"/>
    </source>
</evidence>
<dbReference type="PROSITE" id="PS00436">
    <property type="entry name" value="PEROXIDASE_2"/>
    <property type="match status" value="1"/>
</dbReference>
<keyword evidence="4" id="KW-0349">Heme</keyword>
<comment type="similarity">
    <text evidence="2">Belongs to the peroxidase family. Cytochrome c peroxidase subfamily.</text>
</comment>
<gene>
    <name evidence="10" type="primary">CCP2_0</name>
    <name evidence="10" type="ORF">Cantr_00144</name>
</gene>
<dbReference type="PRINTS" id="PR00459">
    <property type="entry name" value="ASPEROXIDASE"/>
</dbReference>
<reference evidence="10 11" key="1">
    <citation type="submission" date="2018-06" db="EMBL/GenBank/DDBJ databases">
        <title>Whole genome sequencing of Candida tropicalis (genome annotated by CSBL at Korea University).</title>
        <authorList>
            <person name="Ahn J."/>
        </authorList>
    </citation>
    <scope>NUCLEOTIDE SEQUENCE [LARGE SCALE GENOMIC DNA]</scope>
    <source>
        <strain evidence="10 11">ATCC 20962</strain>
    </source>
</reference>